<dbReference type="Proteomes" id="UP000002748">
    <property type="component" value="Unassembled WGS sequence"/>
</dbReference>
<dbReference type="VEuPathDB" id="FungiDB:A1Q1_03844"/>
<dbReference type="HOGENOM" id="CLU_1397232_0_0_1"/>
<feature type="domain" description="Ricin B lectin" evidence="2">
    <location>
        <begin position="114"/>
        <end position="188"/>
    </location>
</feature>
<evidence type="ECO:0000313" key="3">
    <source>
        <dbReference type="EMBL" id="EJT47373.1"/>
    </source>
</evidence>
<sequence>MIFTAAFVTLALLSGANATDRIRWRNAGPGDSRRWVVTCNGSPYGGSRIGTTFGLSHDYAKYCSMDWTVSKDKIGQLYTGGRPEPWSGKKLCMDATSSESALPCSFMVDQLTPDPGNGALPHIWDCYDGLDVQQWVYHSDGHIELGCTGYCLDVKDGYNGDDAFRHSVIQLWDCIPGSTNQLFDLVPDSSYQPGQ</sequence>
<evidence type="ECO:0000313" key="4">
    <source>
        <dbReference type="Proteomes" id="UP000002748"/>
    </source>
</evidence>
<dbReference type="OrthoDB" id="6770063at2759"/>
<evidence type="ECO:0000256" key="1">
    <source>
        <dbReference type="SAM" id="SignalP"/>
    </source>
</evidence>
<dbReference type="AlphaFoldDB" id="J5QHF7"/>
<dbReference type="CDD" id="cd00161">
    <property type="entry name" value="beta-trefoil_Ricin-like"/>
    <property type="match status" value="1"/>
</dbReference>
<organism evidence="3 4">
    <name type="scientific">Trichosporon asahii var. asahii (strain ATCC 90039 / CBS 2479 / JCM 2466 / KCTC 7840 / NBRC 103889/ NCYC 2677 / UAMH 7654)</name>
    <name type="common">Yeast</name>
    <dbReference type="NCBI Taxonomy" id="1186058"/>
    <lineage>
        <taxon>Eukaryota</taxon>
        <taxon>Fungi</taxon>
        <taxon>Dikarya</taxon>
        <taxon>Basidiomycota</taxon>
        <taxon>Agaricomycotina</taxon>
        <taxon>Tremellomycetes</taxon>
        <taxon>Trichosporonales</taxon>
        <taxon>Trichosporonaceae</taxon>
        <taxon>Trichosporon</taxon>
    </lineage>
</organism>
<accession>J5QHF7</accession>
<dbReference type="EMBL" id="ALBS01000256">
    <property type="protein sequence ID" value="EJT47373.1"/>
    <property type="molecule type" value="Genomic_DNA"/>
</dbReference>
<dbReference type="Pfam" id="PF00652">
    <property type="entry name" value="Ricin_B_lectin"/>
    <property type="match status" value="1"/>
</dbReference>
<evidence type="ECO:0000259" key="2">
    <source>
        <dbReference type="Pfam" id="PF00652"/>
    </source>
</evidence>
<keyword evidence="1" id="KW-0732">Signal</keyword>
<gene>
    <name evidence="3" type="ORF">A1Q1_03844</name>
</gene>
<name>J5QHF7_TRIAS</name>
<dbReference type="SUPFAM" id="SSF50370">
    <property type="entry name" value="Ricin B-like lectins"/>
    <property type="match status" value="1"/>
</dbReference>
<dbReference type="InterPro" id="IPR035992">
    <property type="entry name" value="Ricin_B-like_lectins"/>
</dbReference>
<dbReference type="PROSITE" id="PS50231">
    <property type="entry name" value="RICIN_B_LECTIN"/>
    <property type="match status" value="1"/>
</dbReference>
<dbReference type="RefSeq" id="XP_014177744.1">
    <property type="nucleotide sequence ID" value="XM_014322269.1"/>
</dbReference>
<dbReference type="InterPro" id="IPR000772">
    <property type="entry name" value="Ricin_B_lectin"/>
</dbReference>
<dbReference type="KEGG" id="tasa:A1Q1_03844"/>
<proteinExistence type="predicted"/>
<feature type="signal peptide" evidence="1">
    <location>
        <begin position="1"/>
        <end position="18"/>
    </location>
</feature>
<dbReference type="Gene3D" id="2.80.10.50">
    <property type="match status" value="1"/>
</dbReference>
<dbReference type="GeneID" id="25987357"/>
<reference evidence="3 4" key="1">
    <citation type="journal article" date="2012" name="Eukaryot. Cell">
        <title>Draft genome sequence of CBS 2479, the standard type strain of Trichosporon asahii.</title>
        <authorList>
            <person name="Yang R.Y."/>
            <person name="Li H.T."/>
            <person name="Zhu H."/>
            <person name="Zhou G.P."/>
            <person name="Wang M."/>
            <person name="Wang L."/>
        </authorList>
    </citation>
    <scope>NUCLEOTIDE SEQUENCE [LARGE SCALE GENOMIC DNA]</scope>
    <source>
        <strain evidence="4">ATCC 90039 / CBS 2479 / JCM 2466 / KCTC 7840 / NCYC 2677 / UAMH 7654</strain>
    </source>
</reference>
<protein>
    <submittedName>
        <fullName evidence="3">Carbohydrate-binding module family 13 protein/putative endo-1,3-beta-glucanase</fullName>
    </submittedName>
</protein>
<comment type="caution">
    <text evidence="3">The sequence shown here is derived from an EMBL/GenBank/DDBJ whole genome shotgun (WGS) entry which is preliminary data.</text>
</comment>
<feature type="chain" id="PRO_5003785386" evidence="1">
    <location>
        <begin position="19"/>
        <end position="195"/>
    </location>
</feature>